<sequence length="672" mass="74668">MTLIAGCRSRHQAMSSLASGGMSLAEYLLSMADAFQRFMPGVKDIASRTMTYSQMDEYKAGVVEGDLGVTQEGLVLTNELVPAFKDARLGALFITGSLLAPNATLAEPDIDWSPLLKVKGNVVAKNLCLGGSASEIDGDVTVTGVLMGYYNHGQMRIRGKTRALLVLVSDYEFIFDGPVERKYVASSAGRLNIPVDYDNDRLDLILAPEVIDETNSVHDGVVLDRLKRNLPILRPEGEIGTPAPPRLSDMGAARLAELRARKERGEPIEKVSLAKCELRFVPEQLRGFSGARELVLSGNRVKQLPSWIGDFEALETLGLEDCGLDTLPREIAGLPRLRKLELTDNPITSLPFGPDSFRSVEILTIGEGYFNGSAVFTANLDLSQFPWLRVLQQHYDINTIEELEYHDSDEYWDNPHLEILDISWPALKHGIPAGLLRARNLRALATRVNAAQLGSVLWRLPSFERLEYLAIGYTDLSRAQLARLHDGLPRAFISCEYIDGKGDTDFSESEKLWAVETSLDKRRFTEALAALDDMVSSLNLRRPLMPLKPHARLMALSVKVRRVAAEEEQDRPRREAMAEAALKWADRVLSVLPTNAEACWYLDYHQLWLVRLQCLYGRATGFTLRAVPDAPAANAALDLAQSELDRFLLPVNPDWHATESAVVRTLRIRIPG</sequence>
<evidence type="ECO:0000313" key="4">
    <source>
        <dbReference type="Proteomes" id="UP000189935"/>
    </source>
</evidence>
<dbReference type="InterPro" id="IPR032675">
    <property type="entry name" value="LRR_dom_sf"/>
</dbReference>
<organism evidence="3 4">
    <name type="scientific">Bradyrhizobium lablabi</name>
    <dbReference type="NCBI Taxonomy" id="722472"/>
    <lineage>
        <taxon>Bacteria</taxon>
        <taxon>Pseudomonadati</taxon>
        <taxon>Pseudomonadota</taxon>
        <taxon>Alphaproteobacteria</taxon>
        <taxon>Hyphomicrobiales</taxon>
        <taxon>Nitrobacteraceae</taxon>
        <taxon>Bradyrhizobium</taxon>
    </lineage>
</organism>
<accession>A0A1M7DD34</accession>
<dbReference type="PANTHER" id="PTHR48051">
    <property type="match status" value="1"/>
</dbReference>
<dbReference type="AlphaFoldDB" id="A0A1M7DD34"/>
<evidence type="ECO:0000313" key="3">
    <source>
        <dbReference type="EMBL" id="SHL77287.1"/>
    </source>
</evidence>
<evidence type="ECO:0000256" key="1">
    <source>
        <dbReference type="ARBA" id="ARBA00022614"/>
    </source>
</evidence>
<proteinExistence type="predicted"/>
<evidence type="ECO:0008006" key="5">
    <source>
        <dbReference type="Google" id="ProtNLM"/>
    </source>
</evidence>
<protein>
    <recommendedName>
        <fullName evidence="5">Leucine rich repeat-containing protein</fullName>
    </recommendedName>
</protein>
<dbReference type="GO" id="GO:0005737">
    <property type="term" value="C:cytoplasm"/>
    <property type="evidence" value="ECO:0007669"/>
    <property type="project" value="TreeGrafter"/>
</dbReference>
<dbReference type="EMBL" id="LT670844">
    <property type="protein sequence ID" value="SHL77287.1"/>
    <property type="molecule type" value="Genomic_DNA"/>
</dbReference>
<reference evidence="3 4" key="1">
    <citation type="submission" date="2016-11" db="EMBL/GenBank/DDBJ databases">
        <authorList>
            <person name="Jaros S."/>
            <person name="Januszkiewicz K."/>
            <person name="Wedrychowicz H."/>
        </authorList>
    </citation>
    <scope>NUCLEOTIDE SEQUENCE [LARGE SCALE GENOMIC DNA]</scope>
    <source>
        <strain evidence="3 4">GAS499</strain>
    </source>
</reference>
<keyword evidence="1" id="KW-0433">Leucine-rich repeat</keyword>
<dbReference type="SUPFAM" id="SSF52047">
    <property type="entry name" value="RNI-like"/>
    <property type="match status" value="1"/>
</dbReference>
<keyword evidence="2" id="KW-0677">Repeat</keyword>
<evidence type="ECO:0000256" key="2">
    <source>
        <dbReference type="ARBA" id="ARBA00022737"/>
    </source>
</evidence>
<name>A0A1M7DD34_9BRAD</name>
<dbReference type="Proteomes" id="UP000189935">
    <property type="component" value="Chromosome I"/>
</dbReference>
<dbReference type="Gene3D" id="3.80.10.10">
    <property type="entry name" value="Ribonuclease Inhibitor"/>
    <property type="match status" value="1"/>
</dbReference>
<dbReference type="InterPro" id="IPR050216">
    <property type="entry name" value="LRR_domain-containing"/>
</dbReference>
<dbReference type="PANTHER" id="PTHR48051:SF1">
    <property type="entry name" value="RAS SUPPRESSOR PROTEIN 1"/>
    <property type="match status" value="1"/>
</dbReference>
<gene>
    <name evidence="3" type="ORF">SAMN05444159_6783</name>
</gene>